<dbReference type="EMBL" id="OU963911">
    <property type="protein sequence ID" value="CAH0400696.1"/>
    <property type="molecule type" value="Genomic_DNA"/>
</dbReference>
<name>A0ABN8AWT3_CHISP</name>
<organism evidence="1 2">
    <name type="scientific">Chilo suppressalis</name>
    <name type="common">Asiatic rice borer moth</name>
    <dbReference type="NCBI Taxonomy" id="168631"/>
    <lineage>
        <taxon>Eukaryota</taxon>
        <taxon>Metazoa</taxon>
        <taxon>Ecdysozoa</taxon>
        <taxon>Arthropoda</taxon>
        <taxon>Hexapoda</taxon>
        <taxon>Insecta</taxon>
        <taxon>Pterygota</taxon>
        <taxon>Neoptera</taxon>
        <taxon>Endopterygota</taxon>
        <taxon>Lepidoptera</taxon>
        <taxon>Glossata</taxon>
        <taxon>Ditrysia</taxon>
        <taxon>Pyraloidea</taxon>
        <taxon>Crambidae</taxon>
        <taxon>Crambinae</taxon>
        <taxon>Chilo</taxon>
    </lineage>
</organism>
<sequence>MKKSTFKSANIRVRYPNVYVARPDIDIPEDLDDAMYEDLMQERPELKPYITRRLPYLKADYGSPEGFDSHYLNDHTDLLKPHSLRLPNVKLKDNENKGFLDEMPEYRNQESLYHQYEDYFEDETQMNKPNNTDWQTNHNLSAIVHLNQNVSRRLFWSIFINRYFSGTFKSKCYWCGMNTSDIPRSPLCYDVFESGDGRARTLKRFFRAYCYRNSDGHRAMRKRKWSKYPYEMGASLIREYYGWFTGGCFKRFLDVGKVYTQRGCRAHYPMRSWHTFGATSYSSRRSYAAHRFAKLEYPLKNVKKDMCIVSPHASLTPFSRGISLYARYHVCICRKNYCNRVTRVGLGIVSDIPWLLPQTSRHESNLEFVDW</sequence>
<proteinExistence type="predicted"/>
<accession>A0ABN8AWT3</accession>
<evidence type="ECO:0000313" key="2">
    <source>
        <dbReference type="Proteomes" id="UP001153292"/>
    </source>
</evidence>
<dbReference type="Proteomes" id="UP001153292">
    <property type="component" value="Chromosome 18"/>
</dbReference>
<reference evidence="1" key="1">
    <citation type="submission" date="2021-12" db="EMBL/GenBank/DDBJ databases">
        <authorList>
            <person name="King R."/>
        </authorList>
    </citation>
    <scope>NUCLEOTIDE SEQUENCE</scope>
</reference>
<keyword evidence="2" id="KW-1185">Reference proteome</keyword>
<protein>
    <submittedName>
        <fullName evidence="1">Uncharacterized protein</fullName>
    </submittedName>
</protein>
<evidence type="ECO:0000313" key="1">
    <source>
        <dbReference type="EMBL" id="CAH0400696.1"/>
    </source>
</evidence>
<gene>
    <name evidence="1" type="ORF">CHILSU_LOCUS3894</name>
</gene>